<evidence type="ECO:0000313" key="3">
    <source>
        <dbReference type="Proteomes" id="UP000034325"/>
    </source>
</evidence>
<proteinExistence type="predicted"/>
<dbReference type="InterPro" id="IPR039430">
    <property type="entry name" value="Thymidylate_kin-like_dom"/>
</dbReference>
<dbReference type="InterPro" id="IPR027417">
    <property type="entry name" value="P-loop_NTPase"/>
</dbReference>
<evidence type="ECO:0000259" key="1">
    <source>
        <dbReference type="Pfam" id="PF02223"/>
    </source>
</evidence>
<comment type="caution">
    <text evidence="2">The sequence shown here is derived from an EMBL/GenBank/DDBJ whole genome shotgun (WGS) entry which is preliminary data.</text>
</comment>
<reference evidence="2 3" key="1">
    <citation type="journal article" date="2015" name="Nature">
        <title>rRNA introns, odd ribosomes, and small enigmatic genomes across a large radiation of phyla.</title>
        <authorList>
            <person name="Brown C.T."/>
            <person name="Hug L.A."/>
            <person name="Thomas B.C."/>
            <person name="Sharon I."/>
            <person name="Castelle C.J."/>
            <person name="Singh A."/>
            <person name="Wilkins M.J."/>
            <person name="Williams K.H."/>
            <person name="Banfield J.F."/>
        </authorList>
    </citation>
    <scope>NUCLEOTIDE SEQUENCE [LARGE SCALE GENOMIC DNA]</scope>
</reference>
<dbReference type="Proteomes" id="UP000034325">
    <property type="component" value="Unassembled WGS sequence"/>
</dbReference>
<dbReference type="Gene3D" id="3.40.50.300">
    <property type="entry name" value="P-loop containing nucleotide triphosphate hydrolases"/>
    <property type="match status" value="1"/>
</dbReference>
<protein>
    <recommendedName>
        <fullName evidence="1">Thymidylate kinase-like domain-containing protein</fullName>
    </recommendedName>
</protein>
<name>A0A0G0M5Y2_9BACT</name>
<dbReference type="Pfam" id="PF02223">
    <property type="entry name" value="Thymidylate_kin"/>
    <property type="match status" value="1"/>
</dbReference>
<sequence length="305" mass="34623">MSAKTNQQLAIVLEGLGGSGKSTTAELLIKEVVSRGMDVCSLKLPCYETPTGRILESILRPDGYTLIPKGRSLQELFAVNRGEISQFIESGIVMGWSFVIERWPSSNALSILDEVKRFKTTASQEFRFLKEIDKQFFSLFEGTPTFKFFLDVSTKEADVSRARRDIDRGLKDDSFEVDRSAYNTRAGILKHYIQLEQDWVVIDRKNLSAEGVSRQILEAVGPRLGIRGNGERCGRFVDFNEQVLGRVFREGETGTIGEILNRANYELEIGVRHSWSTLAPGWEKYWPAREFFFDSKASSRRAERI</sequence>
<dbReference type="SUPFAM" id="SSF52540">
    <property type="entry name" value="P-loop containing nucleoside triphosphate hydrolases"/>
    <property type="match status" value="1"/>
</dbReference>
<evidence type="ECO:0000313" key="2">
    <source>
        <dbReference type="EMBL" id="KKQ98602.1"/>
    </source>
</evidence>
<accession>A0A0G0M5Y2</accession>
<feature type="domain" description="Thymidylate kinase-like" evidence="1">
    <location>
        <begin position="13"/>
        <end position="216"/>
    </location>
</feature>
<gene>
    <name evidence="2" type="ORF">UT23_C0002G0102</name>
</gene>
<dbReference type="EMBL" id="LBWA01000002">
    <property type="protein sequence ID" value="KKQ98602.1"/>
    <property type="molecule type" value="Genomic_DNA"/>
</dbReference>
<dbReference type="AlphaFoldDB" id="A0A0G0M5Y2"/>
<organism evidence="2 3">
    <name type="scientific">Candidatus Woesebacteria bacterium GW2011_GWA1_39_12</name>
    <dbReference type="NCBI Taxonomy" id="1618549"/>
    <lineage>
        <taxon>Bacteria</taxon>
        <taxon>Candidatus Woeseibacteriota</taxon>
    </lineage>
</organism>